<protein>
    <recommendedName>
        <fullName evidence="3">P pilus assembly protein, chaperone PapD</fullName>
    </recommendedName>
</protein>
<keyword evidence="2" id="KW-1185">Reference proteome</keyword>
<dbReference type="EMBL" id="CP063311">
    <property type="protein sequence ID" value="QOV23879.1"/>
    <property type="molecule type" value="Genomic_DNA"/>
</dbReference>
<name>A0A7S6U6L3_9CYAN</name>
<evidence type="ECO:0000313" key="1">
    <source>
        <dbReference type="EMBL" id="QOV23879.1"/>
    </source>
</evidence>
<sequence>MLRKFQKLSLLALSLGCALLIVLFSLPTAAQVSLSPLMVVMDLQNGQGQQLITVRNRTDKAYRARIYTEPFTYTSNGLQSLSSSDMDLTPYLVFSPREVELQPRTERNVRLVARVPREIQNKELRAVLYVQDLREVALTSPDAIAQAAISSRIGMPIYARIGNVAPSLTVVDAKYQPDQKRVAIRVKNTGLGSTRAWINWTLSGQGQQPIEGKETPSSIVASSQRDIYIENNPAVASLKPGTYQLSGSLDTERERNQQTFKFNVAFEVPQPKGR</sequence>
<accession>A0A7S6U6L3</accession>
<dbReference type="KEGG" id="aee:IM676_06250"/>
<gene>
    <name evidence="1" type="ORF">IM676_06250</name>
</gene>
<dbReference type="Gene3D" id="2.60.40.10">
    <property type="entry name" value="Immunoglobulins"/>
    <property type="match status" value="1"/>
</dbReference>
<proteinExistence type="predicted"/>
<reference evidence="2" key="1">
    <citation type="submission" date="2020-10" db="EMBL/GenBank/DDBJ databases">
        <title>Genome-based taxonomic classification of the species Anabaenopsis elenkinii.</title>
        <authorList>
            <person name="Delbaje E."/>
            <person name="Andreote A.P.D."/>
            <person name="Pellegrinetti T.A."/>
            <person name="Cruz R.B."/>
            <person name="Branco L.H.Z."/>
            <person name="Fiore M.F."/>
        </authorList>
    </citation>
    <scope>NUCLEOTIDE SEQUENCE [LARGE SCALE GENOMIC DNA]</scope>
    <source>
        <strain evidence="2">CCIBt3563</strain>
    </source>
</reference>
<dbReference type="AlphaFoldDB" id="A0A7S6U6L3"/>
<organism evidence="1 2">
    <name type="scientific">Anabaenopsis elenkinii CCIBt3563</name>
    <dbReference type="NCBI Taxonomy" id="2779889"/>
    <lineage>
        <taxon>Bacteria</taxon>
        <taxon>Bacillati</taxon>
        <taxon>Cyanobacteriota</taxon>
        <taxon>Cyanophyceae</taxon>
        <taxon>Nostocales</taxon>
        <taxon>Nodulariaceae</taxon>
        <taxon>Anabaenopsis</taxon>
    </lineage>
</organism>
<dbReference type="RefSeq" id="WP_200989412.1">
    <property type="nucleotide sequence ID" value="NZ_CP063311.1"/>
</dbReference>
<evidence type="ECO:0008006" key="3">
    <source>
        <dbReference type="Google" id="ProtNLM"/>
    </source>
</evidence>
<dbReference type="Proteomes" id="UP000593846">
    <property type="component" value="Chromosome"/>
</dbReference>
<evidence type="ECO:0000313" key="2">
    <source>
        <dbReference type="Proteomes" id="UP000593846"/>
    </source>
</evidence>
<dbReference type="InterPro" id="IPR013783">
    <property type="entry name" value="Ig-like_fold"/>
</dbReference>